<dbReference type="PIR" id="C82770">
    <property type="entry name" value="C82770"/>
</dbReference>
<dbReference type="Proteomes" id="UP000000812">
    <property type="component" value="Chromosome"/>
</dbReference>
<accession>Q9PFE3</accession>
<reference evidence="1 2" key="1">
    <citation type="journal article" date="2000" name="Nature">
        <title>The genome sequence of the plant pathogen Xylella fastidiosa.</title>
        <authorList>
            <person name="Simpson A.J."/>
            <person name="Reinach F.C."/>
            <person name="Arruda P."/>
            <person name="Abreu F.A."/>
            <person name="Acencio M."/>
            <person name="Alvarenga R."/>
            <person name="Alves L.M."/>
            <person name="Araya J.E."/>
            <person name="Baia G.S."/>
            <person name="Baptista C.S."/>
            <person name="Barros M.H."/>
            <person name="Bonaccorsi E.D."/>
            <person name="Bordin S."/>
            <person name="Bove J.M."/>
            <person name="Briones M.R."/>
            <person name="Bueno M.R."/>
            <person name="Camargo A.A."/>
            <person name="Camargo L.E."/>
            <person name="Carraro D.M."/>
            <person name="Carrer H."/>
            <person name="Colauto N.B."/>
            <person name="Colombo C."/>
            <person name="Costa F.F."/>
            <person name="Costa M.C."/>
            <person name="Costa-Neto C.M."/>
            <person name="Coutinho L.L."/>
            <person name="Cristofani M."/>
            <person name="Dias-Neto E."/>
            <person name="Docena C."/>
            <person name="El-Dorry H."/>
            <person name="Facincani A.P."/>
            <person name="Ferreira A.J."/>
            <person name="Ferreira V.C."/>
            <person name="Ferro J.A."/>
            <person name="Fraga J.S."/>
            <person name="Franca S.C."/>
            <person name="Franco M.C."/>
            <person name="Frohme M."/>
            <person name="Furlan L.R."/>
            <person name="Garnier M."/>
            <person name="Goldman G.H."/>
            <person name="Goldman M.H."/>
            <person name="Gomes S.L."/>
            <person name="Gruber A."/>
            <person name="Ho P.L."/>
            <person name="Hoheisel J.D."/>
            <person name="Junqueira M.L."/>
            <person name="Kemper E.L."/>
            <person name="Kitajima J.P."/>
            <person name="Krieger J.E."/>
            <person name="Kuramae E.E."/>
            <person name="Laigret F."/>
            <person name="Lambais M.R."/>
            <person name="Leite L.C."/>
            <person name="Lemos E.G."/>
            <person name="Lemos M.V."/>
            <person name="Lopes S.A."/>
            <person name="Lopes C.R."/>
            <person name="Machado J.A."/>
            <person name="Machado M.A."/>
            <person name="Madeira A.M."/>
            <person name="Madeira H.M."/>
            <person name="Marino C.L."/>
            <person name="Marques M.V."/>
            <person name="Martins E.A."/>
            <person name="Martins E.M."/>
            <person name="Matsukuma A.Y."/>
            <person name="Menck C.F."/>
            <person name="Miracca E.C."/>
            <person name="Miyaki C.Y."/>
            <person name="Monteriro-Vitorello C.B."/>
            <person name="Moon D.H."/>
            <person name="Nagai M.A."/>
            <person name="Nascimento A.L."/>
            <person name="Netto L.E."/>
            <person name="Nhani A.Jr."/>
            <person name="Nobrega F.G."/>
            <person name="Nunes L.R."/>
            <person name="Oliveira M.A."/>
            <person name="de Oliveira M.C."/>
            <person name="de Oliveira R.C."/>
            <person name="Palmieri D.A."/>
            <person name="Paris A."/>
            <person name="Peixoto B.R."/>
            <person name="Pereira G.A."/>
            <person name="Pereira H.A.Jr."/>
            <person name="Pesquero J.B."/>
            <person name="Quaggio R.B."/>
            <person name="Roberto P.G."/>
            <person name="Rodrigues V."/>
            <person name="de M Rosa A.J."/>
            <person name="de Rosa V.E.Jr."/>
            <person name="de Sa R.G."/>
            <person name="Santelli R.V."/>
            <person name="Sawasaki H.E."/>
            <person name="da Silva A.C."/>
            <person name="da Silva A.M."/>
            <person name="da Silva F.R."/>
            <person name="da Silva W.A.Jr."/>
            <person name="da Silveira J.F."/>
            <person name="Silvestri M.L."/>
            <person name="Siqueira W.J."/>
            <person name="de Souza A.A."/>
            <person name="de Souza A.P."/>
            <person name="Terenzi M.F."/>
            <person name="Truffi D."/>
            <person name="Tsai S.M."/>
            <person name="Tsuhako M.H."/>
            <person name="Vallada H."/>
            <person name="Van Sluys M.A."/>
            <person name="Verjovski-Almeida S."/>
            <person name="Vettore A.L."/>
            <person name="Zago M.A."/>
            <person name="Zatz M."/>
            <person name="Meidanis J."/>
            <person name="Setubal J.C."/>
        </authorList>
    </citation>
    <scope>NUCLEOTIDE SEQUENCE [LARGE SCALE GENOMIC DNA]</scope>
    <source>
        <strain evidence="1 2">9a5c</strain>
    </source>
</reference>
<dbReference type="KEGG" id="xfa:XF_0735"/>
<dbReference type="EMBL" id="AE003849">
    <property type="protein sequence ID" value="AAF83545.1"/>
    <property type="molecule type" value="Genomic_DNA"/>
</dbReference>
<proteinExistence type="predicted"/>
<sequence>MLIHQDLHHHQALATAIAILRIRIMHQGDSLRRFNEEDSNMLNQIRADKVSLPILITAIEPFILIKDSHQINVSHQQGEIPRDSLKFSQKFKQHHFKWSFPKKNHKQGYSLRLDNDRILTIGPP</sequence>
<gene>
    <name evidence="1" type="ordered locus">XF_0735</name>
</gene>
<dbReference type="AlphaFoldDB" id="Q9PFE3"/>
<protein>
    <submittedName>
        <fullName evidence="1">Uncharacterized protein</fullName>
    </submittedName>
</protein>
<evidence type="ECO:0000313" key="2">
    <source>
        <dbReference type="Proteomes" id="UP000000812"/>
    </source>
</evidence>
<dbReference type="HOGENOM" id="CLU_2003035_0_0_6"/>
<organism evidence="1 2">
    <name type="scientific">Xylella fastidiosa (strain 9a5c)</name>
    <dbReference type="NCBI Taxonomy" id="160492"/>
    <lineage>
        <taxon>Bacteria</taxon>
        <taxon>Pseudomonadati</taxon>
        <taxon>Pseudomonadota</taxon>
        <taxon>Gammaproteobacteria</taxon>
        <taxon>Lysobacterales</taxon>
        <taxon>Lysobacteraceae</taxon>
        <taxon>Xylella</taxon>
    </lineage>
</organism>
<name>Q9PFE3_XYLFA</name>
<evidence type="ECO:0000313" key="1">
    <source>
        <dbReference type="EMBL" id="AAF83545.1"/>
    </source>
</evidence>